<evidence type="ECO:0000256" key="6">
    <source>
        <dbReference type="ARBA" id="ARBA00023136"/>
    </source>
</evidence>
<dbReference type="SUPFAM" id="SSF161098">
    <property type="entry name" value="MetI-like"/>
    <property type="match status" value="1"/>
</dbReference>
<comment type="caution">
    <text evidence="9">The sequence shown here is derived from an EMBL/GenBank/DDBJ whole genome shotgun (WGS) entry which is preliminary data.</text>
</comment>
<dbReference type="InterPro" id="IPR051393">
    <property type="entry name" value="ABC_transporter_permease"/>
</dbReference>
<evidence type="ECO:0000256" key="2">
    <source>
        <dbReference type="ARBA" id="ARBA00022448"/>
    </source>
</evidence>
<feature type="transmembrane region" description="Helical" evidence="7">
    <location>
        <begin position="161"/>
        <end position="186"/>
    </location>
</feature>
<feature type="transmembrane region" description="Helical" evidence="7">
    <location>
        <begin position="12"/>
        <end position="38"/>
    </location>
</feature>
<evidence type="ECO:0000256" key="1">
    <source>
        <dbReference type="ARBA" id="ARBA00004651"/>
    </source>
</evidence>
<dbReference type="EMBL" id="LGCL01000016">
    <property type="protein sequence ID" value="KPL78740.1"/>
    <property type="molecule type" value="Genomic_DNA"/>
</dbReference>
<dbReference type="Pfam" id="PF00528">
    <property type="entry name" value="BPD_transp_1"/>
    <property type="match status" value="1"/>
</dbReference>
<proteinExistence type="inferred from homology"/>
<dbReference type="AlphaFoldDB" id="A0A0P6Y090"/>
<keyword evidence="4 7" id="KW-0812">Transmembrane</keyword>
<evidence type="ECO:0000313" key="9">
    <source>
        <dbReference type="EMBL" id="KPL78740.1"/>
    </source>
</evidence>
<evidence type="ECO:0000256" key="5">
    <source>
        <dbReference type="ARBA" id="ARBA00022989"/>
    </source>
</evidence>
<dbReference type="GO" id="GO:0055085">
    <property type="term" value="P:transmembrane transport"/>
    <property type="evidence" value="ECO:0007669"/>
    <property type="project" value="InterPro"/>
</dbReference>
<keyword evidence="10" id="KW-1185">Reference proteome</keyword>
<organism evidence="9 10">
    <name type="scientific">Ornatilinea apprima</name>
    <dbReference type="NCBI Taxonomy" id="1134406"/>
    <lineage>
        <taxon>Bacteria</taxon>
        <taxon>Bacillati</taxon>
        <taxon>Chloroflexota</taxon>
        <taxon>Anaerolineae</taxon>
        <taxon>Anaerolineales</taxon>
        <taxon>Anaerolineaceae</taxon>
        <taxon>Ornatilinea</taxon>
    </lineage>
</organism>
<dbReference type="PANTHER" id="PTHR30193">
    <property type="entry name" value="ABC TRANSPORTER PERMEASE PROTEIN"/>
    <property type="match status" value="1"/>
</dbReference>
<dbReference type="InterPro" id="IPR035906">
    <property type="entry name" value="MetI-like_sf"/>
</dbReference>
<reference evidence="9 10" key="1">
    <citation type="submission" date="2015-07" db="EMBL/GenBank/DDBJ databases">
        <title>Genome sequence of Ornatilinea apprima DSM 23815.</title>
        <authorList>
            <person name="Hemp J."/>
            <person name="Ward L.M."/>
            <person name="Pace L.A."/>
            <person name="Fischer W.W."/>
        </authorList>
    </citation>
    <scope>NUCLEOTIDE SEQUENCE [LARGE SCALE GENOMIC DNA]</scope>
    <source>
        <strain evidence="9 10">P3M-1</strain>
    </source>
</reference>
<dbReference type="InterPro" id="IPR000515">
    <property type="entry name" value="MetI-like"/>
</dbReference>
<evidence type="ECO:0000256" key="7">
    <source>
        <dbReference type="RuleBase" id="RU363032"/>
    </source>
</evidence>
<dbReference type="STRING" id="1134406.ADN00_05730"/>
<keyword evidence="6 7" id="KW-0472">Membrane</keyword>
<evidence type="ECO:0000313" key="10">
    <source>
        <dbReference type="Proteomes" id="UP000050417"/>
    </source>
</evidence>
<sequence length="299" mass="33740">MRYSRKDRATSIALVLPTIVVMFIFIYGFIGFTGYASFSNWKKLKPDFTFIGFENYIKLFENQRFIIDMRNTFTFTVLFLIATILLGFFLAFLLEQKVKGESIFRNIYLFPMALSYIVTGVVWRWLLSPGTESTGPLGVNLLFDNLGLGFLKNGWYTDPNIGIRAVVIAATWQMAGYVMALYLAGMRGIPDELKEAARVDGANEFDVYRYIIIPLLRPITLSAVIILGHMSLKIYDLVVSMTGPGTGFSTDVPALFMFDTTFRGNRFAQGSSIAMVLLIMVAVLVVPYLVSSYRKEVVR</sequence>
<dbReference type="PROSITE" id="PS50928">
    <property type="entry name" value="ABC_TM1"/>
    <property type="match status" value="1"/>
</dbReference>
<evidence type="ECO:0000256" key="3">
    <source>
        <dbReference type="ARBA" id="ARBA00022475"/>
    </source>
</evidence>
<feature type="transmembrane region" description="Helical" evidence="7">
    <location>
        <begin position="73"/>
        <end position="94"/>
    </location>
</feature>
<keyword evidence="3" id="KW-1003">Cell membrane</keyword>
<dbReference type="CDD" id="cd06261">
    <property type="entry name" value="TM_PBP2"/>
    <property type="match status" value="1"/>
</dbReference>
<dbReference type="GO" id="GO:0005886">
    <property type="term" value="C:plasma membrane"/>
    <property type="evidence" value="ECO:0007669"/>
    <property type="project" value="UniProtKB-SubCell"/>
</dbReference>
<feature type="transmembrane region" description="Helical" evidence="7">
    <location>
        <begin position="267"/>
        <end position="290"/>
    </location>
</feature>
<dbReference type="Gene3D" id="1.10.3720.10">
    <property type="entry name" value="MetI-like"/>
    <property type="match status" value="1"/>
</dbReference>
<dbReference type="RefSeq" id="WP_075062010.1">
    <property type="nucleotide sequence ID" value="NZ_LGCL01000016.1"/>
</dbReference>
<feature type="transmembrane region" description="Helical" evidence="7">
    <location>
        <begin position="106"/>
        <end position="126"/>
    </location>
</feature>
<dbReference type="PATRIC" id="fig|1134406.4.peg.1622"/>
<name>A0A0P6Y090_9CHLR</name>
<dbReference type="PANTHER" id="PTHR30193:SF42">
    <property type="entry name" value="ABC TRANSPORTER PERMEASE PROTEIN"/>
    <property type="match status" value="1"/>
</dbReference>
<gene>
    <name evidence="9" type="ORF">ADN00_05730</name>
</gene>
<comment type="similarity">
    <text evidence="7">Belongs to the binding-protein-dependent transport system permease family.</text>
</comment>
<evidence type="ECO:0000256" key="4">
    <source>
        <dbReference type="ARBA" id="ARBA00022692"/>
    </source>
</evidence>
<evidence type="ECO:0000259" key="8">
    <source>
        <dbReference type="PROSITE" id="PS50928"/>
    </source>
</evidence>
<feature type="transmembrane region" description="Helical" evidence="7">
    <location>
        <begin position="207"/>
        <end position="232"/>
    </location>
</feature>
<accession>A0A0P6Y090</accession>
<dbReference type="Proteomes" id="UP000050417">
    <property type="component" value="Unassembled WGS sequence"/>
</dbReference>
<comment type="subcellular location">
    <subcellularLocation>
        <location evidence="1 7">Cell membrane</location>
        <topology evidence="1 7">Multi-pass membrane protein</topology>
    </subcellularLocation>
</comment>
<protein>
    <submittedName>
        <fullName evidence="9">Sugar ABC transporter permease</fullName>
    </submittedName>
</protein>
<keyword evidence="5 7" id="KW-1133">Transmembrane helix</keyword>
<feature type="domain" description="ABC transmembrane type-1" evidence="8">
    <location>
        <begin position="69"/>
        <end position="290"/>
    </location>
</feature>
<keyword evidence="2 7" id="KW-0813">Transport</keyword>
<dbReference type="OrthoDB" id="9786413at2"/>